<proteinExistence type="predicted"/>
<evidence type="ECO:0000259" key="1">
    <source>
        <dbReference type="Pfam" id="PF03781"/>
    </source>
</evidence>
<dbReference type="InterPro" id="IPR005532">
    <property type="entry name" value="SUMF_dom"/>
</dbReference>
<dbReference type="AlphaFoldDB" id="A3ITZ6"/>
<dbReference type="eggNOG" id="COG1262">
    <property type="taxonomic scope" value="Bacteria"/>
</dbReference>
<sequence>MAQLRIKREPKQVQGFVEDLNGVPLDMILIPSGSFMMGSPSSEESSFDRERPQHRVTVPLFFMGRYPITQAQWKAVAAMPEVGKELKSNPSEFKGDKRPVERVNWYDAIEFCARLSVQTKRNYRLPSEAEWEYACRAGTTTPFHFGDTISTNLANYNGTDEKYGAYGKGEKGEYRRETTEVDQFDAANPFGLSDMHGNVFEWCLDPWHDNYNDAPTDGRVWDEEDYYDDIVKNIKQILTDERNRVRRGGSWFPDPYRCRSAYRDGFNPRFDFYDFGLRVVCCPPRTS</sequence>
<feature type="domain" description="Sulfatase-modifying factor enzyme-like" evidence="1">
    <location>
        <begin position="26"/>
        <end position="280"/>
    </location>
</feature>
<dbReference type="SUPFAM" id="SSF56436">
    <property type="entry name" value="C-type lectin-like"/>
    <property type="match status" value="1"/>
</dbReference>
<dbReference type="PANTHER" id="PTHR23150:SF19">
    <property type="entry name" value="FORMYLGLYCINE-GENERATING ENZYME"/>
    <property type="match status" value="1"/>
</dbReference>
<dbReference type="RefSeq" id="WP_008276851.1">
    <property type="nucleotide sequence ID" value="NZ_AAXW01000031.1"/>
</dbReference>
<evidence type="ECO:0000313" key="2">
    <source>
        <dbReference type="EMBL" id="EAZ90091.1"/>
    </source>
</evidence>
<dbReference type="GO" id="GO:0120147">
    <property type="term" value="F:formylglycine-generating oxidase activity"/>
    <property type="evidence" value="ECO:0007669"/>
    <property type="project" value="TreeGrafter"/>
</dbReference>
<dbReference type="Gene3D" id="3.90.1580.10">
    <property type="entry name" value="paralog of FGE (formylglycine-generating enzyme)"/>
    <property type="match status" value="1"/>
</dbReference>
<keyword evidence="3" id="KW-1185">Reference proteome</keyword>
<protein>
    <recommendedName>
        <fullName evidence="1">Sulfatase-modifying factor enzyme-like domain-containing protein</fullName>
    </recommendedName>
</protein>
<dbReference type="InterPro" id="IPR016187">
    <property type="entry name" value="CTDL_fold"/>
</dbReference>
<name>A3ITZ6_9CHRO</name>
<dbReference type="InterPro" id="IPR051043">
    <property type="entry name" value="Sulfatase_Mod_Factor_Kinase"/>
</dbReference>
<comment type="caution">
    <text evidence="2">The sequence shown here is derived from an EMBL/GenBank/DDBJ whole genome shotgun (WGS) entry which is preliminary data.</text>
</comment>
<dbReference type="Proteomes" id="UP000003781">
    <property type="component" value="Unassembled WGS sequence"/>
</dbReference>
<dbReference type="OrthoDB" id="9768004at2"/>
<dbReference type="Pfam" id="PF03781">
    <property type="entry name" value="FGE-sulfatase"/>
    <property type="match status" value="1"/>
</dbReference>
<accession>A3ITZ6</accession>
<dbReference type="PANTHER" id="PTHR23150">
    <property type="entry name" value="SULFATASE MODIFYING FACTOR 1, 2"/>
    <property type="match status" value="1"/>
</dbReference>
<reference evidence="2 3" key="1">
    <citation type="submission" date="2007-03" db="EMBL/GenBank/DDBJ databases">
        <authorList>
            <person name="Stal L."/>
            <person name="Ferriera S."/>
            <person name="Johnson J."/>
            <person name="Kravitz S."/>
            <person name="Beeson K."/>
            <person name="Sutton G."/>
            <person name="Rogers Y.-H."/>
            <person name="Friedman R."/>
            <person name="Frazier M."/>
            <person name="Venter J.C."/>
        </authorList>
    </citation>
    <scope>NUCLEOTIDE SEQUENCE [LARGE SCALE GENOMIC DNA]</scope>
    <source>
        <strain evidence="2 3">CCY0110</strain>
    </source>
</reference>
<evidence type="ECO:0000313" key="3">
    <source>
        <dbReference type="Proteomes" id="UP000003781"/>
    </source>
</evidence>
<dbReference type="EMBL" id="AAXW01000031">
    <property type="protein sequence ID" value="EAZ90091.1"/>
    <property type="molecule type" value="Genomic_DNA"/>
</dbReference>
<organism evidence="2 3">
    <name type="scientific">Crocosphaera chwakensis CCY0110</name>
    <dbReference type="NCBI Taxonomy" id="391612"/>
    <lineage>
        <taxon>Bacteria</taxon>
        <taxon>Bacillati</taxon>
        <taxon>Cyanobacteriota</taxon>
        <taxon>Cyanophyceae</taxon>
        <taxon>Oscillatoriophycideae</taxon>
        <taxon>Chroococcales</taxon>
        <taxon>Aphanothecaceae</taxon>
        <taxon>Crocosphaera</taxon>
        <taxon>Crocosphaera chwakensis</taxon>
    </lineage>
</organism>
<dbReference type="InterPro" id="IPR042095">
    <property type="entry name" value="SUMF_sf"/>
</dbReference>
<gene>
    <name evidence="2" type="ORF">CY0110_15135</name>
</gene>